<dbReference type="EMBL" id="HACA01011536">
    <property type="protein sequence ID" value="CDW28897.1"/>
    <property type="molecule type" value="Transcribed_RNA"/>
</dbReference>
<proteinExistence type="predicted"/>
<accession>A0A0K2TTC4</accession>
<keyword evidence="1" id="KW-0472">Membrane</keyword>
<protein>
    <submittedName>
        <fullName evidence="2">Uncharacterized protein</fullName>
    </submittedName>
</protein>
<feature type="non-terminal residue" evidence="2">
    <location>
        <position position="88"/>
    </location>
</feature>
<feature type="non-terminal residue" evidence="2">
    <location>
        <position position="1"/>
    </location>
</feature>
<keyword evidence="1" id="KW-0812">Transmembrane</keyword>
<evidence type="ECO:0000256" key="1">
    <source>
        <dbReference type="SAM" id="Phobius"/>
    </source>
</evidence>
<organism evidence="2">
    <name type="scientific">Lepeophtheirus salmonis</name>
    <name type="common">Salmon louse</name>
    <name type="synonym">Caligus salmonis</name>
    <dbReference type="NCBI Taxonomy" id="72036"/>
    <lineage>
        <taxon>Eukaryota</taxon>
        <taxon>Metazoa</taxon>
        <taxon>Ecdysozoa</taxon>
        <taxon>Arthropoda</taxon>
        <taxon>Crustacea</taxon>
        <taxon>Multicrustacea</taxon>
        <taxon>Hexanauplia</taxon>
        <taxon>Copepoda</taxon>
        <taxon>Siphonostomatoida</taxon>
        <taxon>Caligidae</taxon>
        <taxon>Lepeophtheirus</taxon>
    </lineage>
</organism>
<reference evidence="2" key="1">
    <citation type="submission" date="2014-05" db="EMBL/GenBank/DDBJ databases">
        <authorList>
            <person name="Chronopoulou M."/>
        </authorList>
    </citation>
    <scope>NUCLEOTIDE SEQUENCE</scope>
    <source>
        <tissue evidence="2">Whole organism</tissue>
    </source>
</reference>
<keyword evidence="1" id="KW-1133">Transmembrane helix</keyword>
<evidence type="ECO:0000313" key="2">
    <source>
        <dbReference type="EMBL" id="CDW28897.1"/>
    </source>
</evidence>
<feature type="transmembrane region" description="Helical" evidence="1">
    <location>
        <begin position="64"/>
        <end position="82"/>
    </location>
</feature>
<dbReference type="AlphaFoldDB" id="A0A0K2TTC4"/>
<name>A0A0K2TTC4_LEPSM</name>
<sequence>SVHIFPFIRVRSRSYVVSVKLIVIVQCVIVCNDRTRCHLFLWWKSTPRAFQYSLIIILKHFEKLFQICNYFLIYYIFFNYFSRNSCFH</sequence>